<reference evidence="4" key="1">
    <citation type="submission" date="2020-05" db="EMBL/GenBank/DDBJ databases">
        <authorList>
            <person name="Chiriac C."/>
            <person name="Salcher M."/>
            <person name="Ghai R."/>
            <person name="Kavagutti S V."/>
        </authorList>
    </citation>
    <scope>NUCLEOTIDE SEQUENCE</scope>
</reference>
<dbReference type="AlphaFoldDB" id="A0A6J6EIB4"/>
<protein>
    <submittedName>
        <fullName evidence="4">Unannotated protein</fullName>
    </submittedName>
</protein>
<keyword evidence="2" id="KW-0472">Membrane</keyword>
<proteinExistence type="predicted"/>
<keyword evidence="2" id="KW-0812">Transmembrane</keyword>
<dbReference type="SUPFAM" id="SSF101898">
    <property type="entry name" value="NHL repeat"/>
    <property type="match status" value="1"/>
</dbReference>
<name>A0A6J6EIB4_9ZZZZ</name>
<dbReference type="Pfam" id="PF00746">
    <property type="entry name" value="Gram_pos_anchor"/>
    <property type="match status" value="1"/>
</dbReference>
<evidence type="ECO:0000259" key="3">
    <source>
        <dbReference type="PROSITE" id="PS50847"/>
    </source>
</evidence>
<keyword evidence="1" id="KW-0964">Secreted</keyword>
<sequence length="376" mass="39435">MRNSRGRSFTALGALSLLAGVMLWAEPAVAAITPTPDVSLSLPVGTSPWDVEEGPDGRLYVTDTNNGVVLAYPLDATATTQPVATFHVKDSSLAGIAAVGLSFAPDGRMFVTNGLGGTVFSFSAADVLNVAGDHDVVADATTFVINSTVLDVMFHSTYMYVFAYDLDEIWVYDMTSNLLYMFVQSTTGLNFPTTGVVVGDQLVVSNNHGIADGSGMLSWLPLASIEGQGSTTAAPGLNVPETKRIDSLASLSNFTDYVAKDCNDNLIVTNYGGYPAPIYVNKFSPDATIDSAPIDSITGDGTELATAEGVEVDSHDHVWVAQTSGAVLRFDSFADQCDAAALPNTGENSNTAWSAVVGALVLGVAGVTLLRNRRRA</sequence>
<dbReference type="InterPro" id="IPR019931">
    <property type="entry name" value="LPXTG_anchor"/>
</dbReference>
<feature type="transmembrane region" description="Helical" evidence="2">
    <location>
        <begin position="352"/>
        <end position="370"/>
    </location>
</feature>
<organism evidence="4">
    <name type="scientific">freshwater metagenome</name>
    <dbReference type="NCBI Taxonomy" id="449393"/>
    <lineage>
        <taxon>unclassified sequences</taxon>
        <taxon>metagenomes</taxon>
        <taxon>ecological metagenomes</taxon>
    </lineage>
</organism>
<dbReference type="Gene3D" id="2.120.10.30">
    <property type="entry name" value="TolB, C-terminal domain"/>
    <property type="match status" value="1"/>
</dbReference>
<dbReference type="InterPro" id="IPR011042">
    <property type="entry name" value="6-blade_b-propeller_TolB-like"/>
</dbReference>
<dbReference type="NCBIfam" id="TIGR01167">
    <property type="entry name" value="LPXTG_anchor"/>
    <property type="match status" value="1"/>
</dbReference>
<keyword evidence="2" id="KW-1133">Transmembrane helix</keyword>
<evidence type="ECO:0000313" key="4">
    <source>
        <dbReference type="EMBL" id="CAB4574133.1"/>
    </source>
</evidence>
<evidence type="ECO:0000256" key="2">
    <source>
        <dbReference type="SAM" id="Phobius"/>
    </source>
</evidence>
<evidence type="ECO:0000256" key="1">
    <source>
        <dbReference type="ARBA" id="ARBA00022525"/>
    </source>
</evidence>
<gene>
    <name evidence="4" type="ORF">UFOPK1591_01474</name>
</gene>
<feature type="domain" description="Gram-positive cocci surface proteins LPxTG" evidence="3">
    <location>
        <begin position="342"/>
        <end position="376"/>
    </location>
</feature>
<dbReference type="EMBL" id="CAEZTD010000165">
    <property type="protein sequence ID" value="CAB4574133.1"/>
    <property type="molecule type" value="Genomic_DNA"/>
</dbReference>
<dbReference type="PROSITE" id="PS50847">
    <property type="entry name" value="GRAM_POS_ANCHORING"/>
    <property type="match status" value="1"/>
</dbReference>
<accession>A0A6J6EIB4</accession>